<reference evidence="5 6" key="1">
    <citation type="submission" date="2020-06" db="EMBL/GenBank/DDBJ databases">
        <title>NJ-3-1, isolated from saline soil.</title>
        <authorList>
            <person name="Cui H.L."/>
            <person name="Shi X."/>
        </authorList>
    </citation>
    <scope>NUCLEOTIDE SEQUENCE [LARGE SCALE GENOMIC DNA]</scope>
    <source>
        <strain evidence="5 6">NJ-3-1</strain>
    </source>
</reference>
<dbReference type="PRINTS" id="PR00081">
    <property type="entry name" value="GDHRDH"/>
</dbReference>
<dbReference type="GO" id="GO:0005737">
    <property type="term" value="C:cytoplasm"/>
    <property type="evidence" value="ECO:0007669"/>
    <property type="project" value="TreeGrafter"/>
</dbReference>
<dbReference type="InterPro" id="IPR036291">
    <property type="entry name" value="NAD(P)-bd_dom_sf"/>
</dbReference>
<dbReference type="EMBL" id="CP058579">
    <property type="protein sequence ID" value="QLG61355.1"/>
    <property type="molecule type" value="Genomic_DNA"/>
</dbReference>
<dbReference type="GO" id="GO:0016491">
    <property type="term" value="F:oxidoreductase activity"/>
    <property type="evidence" value="ECO:0007669"/>
    <property type="project" value="UniProtKB-KW"/>
</dbReference>
<proteinExistence type="inferred from homology"/>
<gene>
    <name evidence="5" type="ORF">HUG12_06245</name>
</gene>
<dbReference type="Proteomes" id="UP000509626">
    <property type="component" value="Chromosome"/>
</dbReference>
<name>A0A7D5LA98_9EURY</name>
<feature type="region of interest" description="Disordered" evidence="4">
    <location>
        <begin position="1"/>
        <end position="33"/>
    </location>
</feature>
<evidence type="ECO:0000256" key="1">
    <source>
        <dbReference type="ARBA" id="ARBA00022857"/>
    </source>
</evidence>
<dbReference type="OrthoDB" id="312184at2157"/>
<dbReference type="RefSeq" id="WP_179267940.1">
    <property type="nucleotide sequence ID" value="NZ_CP058579.1"/>
</dbReference>
<dbReference type="PRINTS" id="PR00080">
    <property type="entry name" value="SDRFAMILY"/>
</dbReference>
<dbReference type="Gene3D" id="3.40.50.720">
    <property type="entry name" value="NAD(P)-binding Rossmann-like Domain"/>
    <property type="match status" value="1"/>
</dbReference>
<dbReference type="Pfam" id="PF00106">
    <property type="entry name" value="adh_short"/>
    <property type="match status" value="1"/>
</dbReference>
<keyword evidence="1" id="KW-0521">NADP</keyword>
<evidence type="ECO:0000256" key="2">
    <source>
        <dbReference type="ARBA" id="ARBA00023002"/>
    </source>
</evidence>
<accession>A0A7D5LA98</accession>
<evidence type="ECO:0000313" key="6">
    <source>
        <dbReference type="Proteomes" id="UP000509626"/>
    </source>
</evidence>
<feature type="compositionally biased region" description="Basic and acidic residues" evidence="4">
    <location>
        <begin position="16"/>
        <end position="27"/>
    </location>
</feature>
<dbReference type="KEGG" id="halu:HUG12_06245"/>
<evidence type="ECO:0000256" key="4">
    <source>
        <dbReference type="SAM" id="MobiDB-lite"/>
    </source>
</evidence>
<dbReference type="PANTHER" id="PTHR43544:SF7">
    <property type="entry name" value="NADB-LER2"/>
    <property type="match status" value="1"/>
</dbReference>
<dbReference type="InterPro" id="IPR002347">
    <property type="entry name" value="SDR_fam"/>
</dbReference>
<sequence>MNDDAGEAGDPGGDAGRGREGGQRTAEEAEPELYDDLSGQVALVTGANRGIGREIATNLDDLGATVFAGVRSVTYDLPEGLNRVTLDVTQEGDVQAALNRIGEEAGRLDVLVNNAAVSHGGGPLHEERTAHLNHTLSVNLRGPTLLCKYALPPLLRTESPRIVNLSSGMGALGEEQSGGSPAYRISKTGLNGLTRYLHGEYADDGLLANSVCPGWVHTEMGGEEAPRSPEEGAETPTWLARFRSGPSGLFWRDRAVIDW</sequence>
<organism evidence="5 6">
    <name type="scientific">Halorarum salinum</name>
    <dbReference type="NCBI Taxonomy" id="2743089"/>
    <lineage>
        <taxon>Archaea</taxon>
        <taxon>Methanobacteriati</taxon>
        <taxon>Methanobacteriota</taxon>
        <taxon>Stenosarchaea group</taxon>
        <taxon>Halobacteria</taxon>
        <taxon>Halobacteriales</taxon>
        <taxon>Haloferacaceae</taxon>
        <taxon>Halorarum</taxon>
    </lineage>
</organism>
<evidence type="ECO:0000313" key="5">
    <source>
        <dbReference type="EMBL" id="QLG61355.1"/>
    </source>
</evidence>
<dbReference type="PANTHER" id="PTHR43544">
    <property type="entry name" value="SHORT-CHAIN DEHYDROGENASE/REDUCTASE"/>
    <property type="match status" value="1"/>
</dbReference>
<dbReference type="GeneID" id="56037042"/>
<dbReference type="InterPro" id="IPR051468">
    <property type="entry name" value="Fungal_SecMetab_SDRs"/>
</dbReference>
<dbReference type="AlphaFoldDB" id="A0A7D5LA98"/>
<evidence type="ECO:0000256" key="3">
    <source>
        <dbReference type="RuleBase" id="RU000363"/>
    </source>
</evidence>
<dbReference type="SUPFAM" id="SSF51735">
    <property type="entry name" value="NAD(P)-binding Rossmann-fold domains"/>
    <property type="match status" value="1"/>
</dbReference>
<protein>
    <submittedName>
        <fullName evidence="5">SDR family NAD(P)-dependent oxidoreductase</fullName>
    </submittedName>
</protein>
<keyword evidence="2" id="KW-0560">Oxidoreductase</keyword>
<comment type="similarity">
    <text evidence="3">Belongs to the short-chain dehydrogenases/reductases (SDR) family.</text>
</comment>
<keyword evidence="6" id="KW-1185">Reference proteome</keyword>